<dbReference type="PROSITE" id="PS51683">
    <property type="entry name" value="SAM_OMT_II"/>
    <property type="match status" value="1"/>
</dbReference>
<dbReference type="SUPFAM" id="SSF53335">
    <property type="entry name" value="S-adenosyl-L-methionine-dependent methyltransferases"/>
    <property type="match status" value="1"/>
</dbReference>
<sequence>MVPERSELDLLQNHLNASIDAIREELAIAALPPLSSQAVKPHALDDLLFLPSPRLFEARRLAIACVGQLKNLLQLPFEKALEQSFAEHDTACMEVFTRAGVVDCMASLPDVSAGIHTKELGQRLDLDPRKLTTILRYLSVDGWVREITESVFALNRPALDLVSGKHSRAWVEYPRQAIVAPSLHDWVTDPRWRHSQSPVETAFQLAKTTNLGYWKWLDERPADRASFASAVQSLGECHSQGVLSDYPWNSLPDGETIVDCGGGLGLFSVALAGICPSNKFIIQDLEGVIERAATNVETLVPGALESGRIAVEAHDFFSHMPHRGDDYSFLFRHVLHDWPADEVIQILTHVAQAAGPKSRILIVENIVPTPSADTDEKAADSITLDDLARAERYQPLTPQAISPAISERTLAQWRDLIEASHLKISGVFPLRAVLSVIECRVAD</sequence>
<evidence type="ECO:0000256" key="2">
    <source>
        <dbReference type="ARBA" id="ARBA00022679"/>
    </source>
</evidence>
<dbReference type="PANTHER" id="PTHR43712">
    <property type="entry name" value="PUTATIVE (AFU_ORTHOLOGUE AFUA_4G14580)-RELATED"/>
    <property type="match status" value="1"/>
</dbReference>
<keyword evidence="6" id="KW-1185">Reference proteome</keyword>
<dbReference type="InterPro" id="IPR001077">
    <property type="entry name" value="COMT_C"/>
</dbReference>
<dbReference type="PANTHER" id="PTHR43712:SF2">
    <property type="entry name" value="O-METHYLTRANSFERASE CICE"/>
    <property type="match status" value="1"/>
</dbReference>
<organism evidence="5 6">
    <name type="scientific">Grifola frondosa</name>
    <name type="common">Maitake</name>
    <name type="synonym">Polyporus frondosus</name>
    <dbReference type="NCBI Taxonomy" id="5627"/>
    <lineage>
        <taxon>Eukaryota</taxon>
        <taxon>Fungi</taxon>
        <taxon>Dikarya</taxon>
        <taxon>Basidiomycota</taxon>
        <taxon>Agaricomycotina</taxon>
        <taxon>Agaricomycetes</taxon>
        <taxon>Polyporales</taxon>
        <taxon>Grifolaceae</taxon>
        <taxon>Grifola</taxon>
    </lineage>
</organism>
<keyword evidence="3" id="KW-0949">S-adenosyl-L-methionine</keyword>
<keyword evidence="2 5" id="KW-0808">Transferase</keyword>
<evidence type="ECO:0000256" key="1">
    <source>
        <dbReference type="ARBA" id="ARBA00022603"/>
    </source>
</evidence>
<dbReference type="Proteomes" id="UP000092993">
    <property type="component" value="Unassembled WGS sequence"/>
</dbReference>
<dbReference type="GO" id="GO:0032259">
    <property type="term" value="P:methylation"/>
    <property type="evidence" value="ECO:0007669"/>
    <property type="project" value="UniProtKB-KW"/>
</dbReference>
<name>A0A1C7LT14_GRIFR</name>
<feature type="domain" description="O-methyltransferase C-terminal" evidence="4">
    <location>
        <begin position="206"/>
        <end position="379"/>
    </location>
</feature>
<gene>
    <name evidence="5" type="primary">omtB_1</name>
    <name evidence="5" type="ORF">A0H81_12130</name>
</gene>
<dbReference type="OMA" id="NTDPFHT"/>
<dbReference type="Gene3D" id="3.40.50.150">
    <property type="entry name" value="Vaccinia Virus protein VP39"/>
    <property type="match status" value="1"/>
</dbReference>
<keyword evidence="1 5" id="KW-0489">Methyltransferase</keyword>
<dbReference type="GO" id="GO:0008171">
    <property type="term" value="F:O-methyltransferase activity"/>
    <property type="evidence" value="ECO:0007669"/>
    <property type="project" value="InterPro"/>
</dbReference>
<dbReference type="InterPro" id="IPR016461">
    <property type="entry name" value="COMT-like"/>
</dbReference>
<dbReference type="InterPro" id="IPR036390">
    <property type="entry name" value="WH_DNA-bd_sf"/>
</dbReference>
<dbReference type="OrthoDB" id="2410195at2759"/>
<dbReference type="AlphaFoldDB" id="A0A1C7LT14"/>
<protein>
    <submittedName>
        <fullName evidence="5">Demethylsterigmatocystin 6-O-methyltransferase</fullName>
    </submittedName>
</protein>
<dbReference type="EMBL" id="LUGG01000023">
    <property type="protein sequence ID" value="OBZ67873.1"/>
    <property type="molecule type" value="Genomic_DNA"/>
</dbReference>
<dbReference type="Pfam" id="PF00891">
    <property type="entry name" value="Methyltransf_2"/>
    <property type="match status" value="1"/>
</dbReference>
<evidence type="ECO:0000313" key="6">
    <source>
        <dbReference type="Proteomes" id="UP000092993"/>
    </source>
</evidence>
<proteinExistence type="predicted"/>
<comment type="caution">
    <text evidence="5">The sequence shown here is derived from an EMBL/GenBank/DDBJ whole genome shotgun (WGS) entry which is preliminary data.</text>
</comment>
<dbReference type="SUPFAM" id="SSF46785">
    <property type="entry name" value="Winged helix' DNA-binding domain"/>
    <property type="match status" value="1"/>
</dbReference>
<dbReference type="Gene3D" id="1.10.10.10">
    <property type="entry name" value="Winged helix-like DNA-binding domain superfamily/Winged helix DNA-binding domain"/>
    <property type="match status" value="1"/>
</dbReference>
<accession>A0A1C7LT14</accession>
<reference evidence="5 6" key="1">
    <citation type="submission" date="2016-03" db="EMBL/GenBank/DDBJ databases">
        <title>Whole genome sequencing of Grifola frondosa 9006-11.</title>
        <authorList>
            <person name="Min B."/>
            <person name="Park H."/>
            <person name="Kim J.-G."/>
            <person name="Cho H."/>
            <person name="Oh Y.-L."/>
            <person name="Kong W.-S."/>
            <person name="Choi I.-G."/>
        </authorList>
    </citation>
    <scope>NUCLEOTIDE SEQUENCE [LARGE SCALE GENOMIC DNA]</scope>
    <source>
        <strain evidence="5 6">9006-11</strain>
    </source>
</reference>
<evidence type="ECO:0000256" key="3">
    <source>
        <dbReference type="ARBA" id="ARBA00022691"/>
    </source>
</evidence>
<dbReference type="InterPro" id="IPR036388">
    <property type="entry name" value="WH-like_DNA-bd_sf"/>
</dbReference>
<evidence type="ECO:0000259" key="4">
    <source>
        <dbReference type="Pfam" id="PF00891"/>
    </source>
</evidence>
<dbReference type="InterPro" id="IPR029063">
    <property type="entry name" value="SAM-dependent_MTases_sf"/>
</dbReference>
<evidence type="ECO:0000313" key="5">
    <source>
        <dbReference type="EMBL" id="OBZ67873.1"/>
    </source>
</evidence>
<dbReference type="STRING" id="5627.A0A1C7LT14"/>